<evidence type="ECO:0000259" key="1">
    <source>
        <dbReference type="Pfam" id="PF17888"/>
    </source>
</evidence>
<evidence type="ECO:0000313" key="3">
    <source>
        <dbReference type="Proteomes" id="UP001165289"/>
    </source>
</evidence>
<name>A0AAV7K0K9_9METZ</name>
<dbReference type="InterPro" id="IPR041245">
    <property type="entry name" value="CARMIL_PH"/>
</dbReference>
<dbReference type="Proteomes" id="UP001165289">
    <property type="component" value="Unassembled WGS sequence"/>
</dbReference>
<protein>
    <recommendedName>
        <fullName evidence="1">CARMIL pleckstrin homology domain-containing protein</fullName>
    </recommendedName>
</protein>
<evidence type="ECO:0000313" key="2">
    <source>
        <dbReference type="EMBL" id="KAI6654124.1"/>
    </source>
</evidence>
<keyword evidence="3" id="KW-1185">Reference proteome</keyword>
<dbReference type="AlphaFoldDB" id="A0AAV7K0K9"/>
<feature type="domain" description="CARMIL pleckstrin homology" evidence="1">
    <location>
        <begin position="32"/>
        <end position="96"/>
    </location>
</feature>
<accession>A0AAV7K0K9</accession>
<dbReference type="EMBL" id="JAKMXF010000233">
    <property type="protein sequence ID" value="KAI6654124.1"/>
    <property type="molecule type" value="Genomic_DNA"/>
</dbReference>
<dbReference type="InterPro" id="IPR011993">
    <property type="entry name" value="PH-like_dom_sf"/>
</dbReference>
<comment type="caution">
    <text evidence="2">The sequence shown here is derived from an EMBL/GenBank/DDBJ whole genome shotgun (WGS) entry which is preliminary data.</text>
</comment>
<dbReference type="Gene3D" id="2.30.29.30">
    <property type="entry name" value="Pleckstrin-homology domain (PH domain)/Phosphotyrosine-binding domain (PTB)"/>
    <property type="match status" value="1"/>
</dbReference>
<dbReference type="Pfam" id="PF17888">
    <property type="entry name" value="Carm_PH"/>
    <property type="match status" value="1"/>
</dbReference>
<gene>
    <name evidence="2" type="ORF">LOD99_2969</name>
</gene>
<reference evidence="2 3" key="1">
    <citation type="journal article" date="2023" name="BMC Biol.">
        <title>The compact genome of the sponge Oopsacas minuta (Hexactinellida) is lacking key metazoan core genes.</title>
        <authorList>
            <person name="Santini S."/>
            <person name="Schenkelaars Q."/>
            <person name="Jourda C."/>
            <person name="Duchesne M."/>
            <person name="Belahbib H."/>
            <person name="Rocher C."/>
            <person name="Selva M."/>
            <person name="Riesgo A."/>
            <person name="Vervoort M."/>
            <person name="Leys S.P."/>
            <person name="Kodjabachian L."/>
            <person name="Le Bivic A."/>
            <person name="Borchiellini C."/>
            <person name="Claverie J.M."/>
            <person name="Renard E."/>
        </authorList>
    </citation>
    <scope>NUCLEOTIDE SEQUENCE [LARGE SCALE GENOMIC DNA]</scope>
    <source>
        <strain evidence="2">SPO-2</strain>
    </source>
</reference>
<organism evidence="2 3">
    <name type="scientific">Oopsacas minuta</name>
    <dbReference type="NCBI Taxonomy" id="111878"/>
    <lineage>
        <taxon>Eukaryota</taxon>
        <taxon>Metazoa</taxon>
        <taxon>Porifera</taxon>
        <taxon>Hexactinellida</taxon>
        <taxon>Hexasterophora</taxon>
        <taxon>Lyssacinosida</taxon>
        <taxon>Leucopsacidae</taxon>
        <taxon>Oopsacas</taxon>
    </lineage>
</organism>
<proteinExistence type="predicted"/>
<sequence length="177" mass="20036">MEPDTSPHNNSNKDLTSQEAKLLGTFDTNIILRKTVFLLTDKRKVNEKLIFITKNRLFVRSHKTPTKLDMSVNLLRIRSITCKDPKHVTVGVEKMFGSPVGSKADVVVTNLDFIVETVDQEELVVALLTPLKPLGMWHDRIQLTIEQKESSIKVSDKYVVKIVIQCNQGCLGYTIRS</sequence>